<feature type="region of interest" description="Disordered" evidence="1">
    <location>
        <begin position="187"/>
        <end position="272"/>
    </location>
</feature>
<evidence type="ECO:0000256" key="1">
    <source>
        <dbReference type="SAM" id="MobiDB-lite"/>
    </source>
</evidence>
<keyword evidence="3" id="KW-1185">Reference proteome</keyword>
<protein>
    <submittedName>
        <fullName evidence="2">Uncharacterized protein</fullName>
    </submittedName>
</protein>
<organism evidence="2 3">
    <name type="scientific">Streptomyces demainii</name>
    <dbReference type="NCBI Taxonomy" id="588122"/>
    <lineage>
        <taxon>Bacteria</taxon>
        <taxon>Bacillati</taxon>
        <taxon>Actinomycetota</taxon>
        <taxon>Actinomycetes</taxon>
        <taxon>Kitasatosporales</taxon>
        <taxon>Streptomycetaceae</taxon>
        <taxon>Streptomyces</taxon>
    </lineage>
</organism>
<feature type="compositionally biased region" description="Polar residues" evidence="1">
    <location>
        <begin position="117"/>
        <end position="132"/>
    </location>
</feature>
<feature type="compositionally biased region" description="Basic and acidic residues" evidence="1">
    <location>
        <begin position="230"/>
        <end position="241"/>
    </location>
</feature>
<gene>
    <name evidence="2" type="ORF">JOF35_008346</name>
</gene>
<comment type="caution">
    <text evidence="2">The sequence shown here is derived from an EMBL/GenBank/DDBJ whole genome shotgun (WGS) entry which is preliminary data.</text>
</comment>
<reference evidence="2 3" key="1">
    <citation type="submission" date="2023-07" db="EMBL/GenBank/DDBJ databases">
        <title>Sequencing the genomes of 1000 actinobacteria strains.</title>
        <authorList>
            <person name="Klenk H.-P."/>
        </authorList>
    </citation>
    <scope>NUCLEOTIDE SEQUENCE [LARGE SCALE GENOMIC DNA]</scope>
    <source>
        <strain evidence="2 3">DSM 41600</strain>
    </source>
</reference>
<evidence type="ECO:0000313" key="3">
    <source>
        <dbReference type="Proteomes" id="UP001234880"/>
    </source>
</evidence>
<sequence length="299" mass="32612">MSMTLTGHLREDGGVECAELDTQPFRVPLQGPGPSRWRGRMRLEDHAAVPEPGRSAQHPQVESLLFVRRQHTDRGQILPEEEDRRVRRLRAGARARGAGQCRECLLHGFGGRTASNSCRSASNPGMRSSGVPTSGRGDGSLTTRTRRCAERSPKNPERMAAVTVTAAYCVHATKSCVVPVVPMAQDDSAHAGPCPGFTGPRPRRGGRIRCHRTSGGRLVRAARIPSPSDRPSRRVPDDRRPAPPPAPRPVGGGAPRRGVPVPDDAARWGAGPRRSGWFRRWAAAHRPWRLLPRRTAGGW</sequence>
<dbReference type="Proteomes" id="UP001234880">
    <property type="component" value="Unassembled WGS sequence"/>
</dbReference>
<dbReference type="EMBL" id="JAURUE010000002">
    <property type="protein sequence ID" value="MDP9616008.1"/>
    <property type="molecule type" value="Genomic_DNA"/>
</dbReference>
<name>A0ABT9L5L9_9ACTN</name>
<accession>A0ABT9L5L9</accession>
<evidence type="ECO:0000313" key="2">
    <source>
        <dbReference type="EMBL" id="MDP9616008.1"/>
    </source>
</evidence>
<feature type="region of interest" description="Disordered" evidence="1">
    <location>
        <begin position="117"/>
        <end position="155"/>
    </location>
</feature>
<proteinExistence type="predicted"/>
<feature type="compositionally biased region" description="Basic residues" evidence="1">
    <location>
        <begin position="201"/>
        <end position="214"/>
    </location>
</feature>